<evidence type="ECO:0000256" key="1">
    <source>
        <dbReference type="ARBA" id="ARBA00004613"/>
    </source>
</evidence>
<sequence length="103" mass="11508">MSPLASGIMQTSSLLAVLLVTLLSVWTVLGNDSLLPPNRPSRFSSPGQLRQYLKALNDYYAIVGRPRFGKRDSEFSSYDQEPRSDGILSSSRDRADFAGPQWW</sequence>
<dbReference type="InterPro" id="IPR020392">
    <property type="entry name" value="Pancreatic_hormone-like_CS"/>
</dbReference>
<evidence type="ECO:0000256" key="5">
    <source>
        <dbReference type="SAM" id="MobiDB-lite"/>
    </source>
</evidence>
<evidence type="ECO:0000256" key="6">
    <source>
        <dbReference type="SAM" id="SignalP"/>
    </source>
</evidence>
<keyword evidence="8" id="KW-1185">Reference proteome</keyword>
<dbReference type="GO" id="GO:0005576">
    <property type="term" value="C:extracellular region"/>
    <property type="evidence" value="ECO:0007669"/>
    <property type="project" value="UniProtKB-SubCell"/>
</dbReference>
<dbReference type="Pfam" id="PF00159">
    <property type="entry name" value="Hormone_3"/>
    <property type="match status" value="1"/>
</dbReference>
<dbReference type="PROSITE" id="PS00265">
    <property type="entry name" value="PANCREATIC_HORMONE_1"/>
    <property type="match status" value="1"/>
</dbReference>
<evidence type="ECO:0008006" key="9">
    <source>
        <dbReference type="Google" id="ProtNLM"/>
    </source>
</evidence>
<dbReference type="CDD" id="cd00126">
    <property type="entry name" value="PAH"/>
    <property type="match status" value="1"/>
</dbReference>
<evidence type="ECO:0000256" key="3">
    <source>
        <dbReference type="ARBA" id="ARBA00022525"/>
    </source>
</evidence>
<dbReference type="SMART" id="SM00309">
    <property type="entry name" value="PAH"/>
    <property type="match status" value="1"/>
</dbReference>
<evidence type="ECO:0000313" key="7">
    <source>
        <dbReference type="EnsemblMetazoa" id="G5127.4:cds"/>
    </source>
</evidence>
<evidence type="ECO:0000256" key="4">
    <source>
        <dbReference type="RuleBase" id="RU000656"/>
    </source>
</evidence>
<keyword evidence="6" id="KW-0732">Signal</keyword>
<feature type="chain" id="PRO_5036458074" description="Neuropeptide Y" evidence="6">
    <location>
        <begin position="31"/>
        <end position="103"/>
    </location>
</feature>
<dbReference type="GO" id="GO:0005179">
    <property type="term" value="F:hormone activity"/>
    <property type="evidence" value="ECO:0007669"/>
    <property type="project" value="InterPro"/>
</dbReference>
<dbReference type="PROSITE" id="PS50276">
    <property type="entry name" value="PANCREATIC_HORMONE_2"/>
    <property type="match status" value="1"/>
</dbReference>
<feature type="signal peptide" evidence="6">
    <location>
        <begin position="1"/>
        <end position="30"/>
    </location>
</feature>
<dbReference type="EnsemblMetazoa" id="G5127.4">
    <property type="protein sequence ID" value="G5127.4:cds"/>
    <property type="gene ID" value="G5127"/>
</dbReference>
<proteinExistence type="inferred from homology"/>
<accession>A0A8W8NBX5</accession>
<organism evidence="7 8">
    <name type="scientific">Magallana gigas</name>
    <name type="common">Pacific oyster</name>
    <name type="synonym">Crassostrea gigas</name>
    <dbReference type="NCBI Taxonomy" id="29159"/>
    <lineage>
        <taxon>Eukaryota</taxon>
        <taxon>Metazoa</taxon>
        <taxon>Spiralia</taxon>
        <taxon>Lophotrochozoa</taxon>
        <taxon>Mollusca</taxon>
        <taxon>Bivalvia</taxon>
        <taxon>Autobranchia</taxon>
        <taxon>Pteriomorphia</taxon>
        <taxon>Ostreida</taxon>
        <taxon>Ostreoidea</taxon>
        <taxon>Ostreidae</taxon>
        <taxon>Magallana</taxon>
    </lineage>
</organism>
<feature type="region of interest" description="Disordered" evidence="5">
    <location>
        <begin position="70"/>
        <end position="103"/>
    </location>
</feature>
<name>A0A8W8NBX5_MAGGI</name>
<dbReference type="Proteomes" id="UP000005408">
    <property type="component" value="Unassembled WGS sequence"/>
</dbReference>
<feature type="compositionally biased region" description="Basic and acidic residues" evidence="5">
    <location>
        <begin position="70"/>
        <end position="84"/>
    </location>
</feature>
<protein>
    <recommendedName>
        <fullName evidence="9">Neuropeptide Y</fullName>
    </recommendedName>
</protein>
<evidence type="ECO:0000256" key="2">
    <source>
        <dbReference type="ARBA" id="ARBA00010022"/>
    </source>
</evidence>
<comment type="similarity">
    <text evidence="2 4">Belongs to the NPY family.</text>
</comment>
<keyword evidence="3" id="KW-0964">Secreted</keyword>
<dbReference type="InterPro" id="IPR001955">
    <property type="entry name" value="Pancreatic_hormone-like"/>
</dbReference>
<dbReference type="AlphaFoldDB" id="A0A8W8NBX5"/>
<reference evidence="7" key="1">
    <citation type="submission" date="2022-08" db="UniProtKB">
        <authorList>
            <consortium name="EnsemblMetazoa"/>
        </authorList>
    </citation>
    <scope>IDENTIFICATION</scope>
    <source>
        <strain evidence="7">05x7-T-G4-1.051#20</strain>
    </source>
</reference>
<evidence type="ECO:0000313" key="8">
    <source>
        <dbReference type="Proteomes" id="UP000005408"/>
    </source>
</evidence>
<comment type="subcellular location">
    <subcellularLocation>
        <location evidence="1">Secreted</location>
    </subcellularLocation>
</comment>